<proteinExistence type="predicted"/>
<feature type="compositionally biased region" description="Low complexity" evidence="1">
    <location>
        <begin position="29"/>
        <end position="38"/>
    </location>
</feature>
<dbReference type="VEuPathDB" id="VectorBase:HLOH_057076"/>
<protein>
    <submittedName>
        <fullName evidence="2">Uncharacterized protein</fullName>
    </submittedName>
</protein>
<reference evidence="2 3" key="1">
    <citation type="journal article" date="2020" name="Cell">
        <title>Large-Scale Comparative Analyses of Tick Genomes Elucidate Their Genetic Diversity and Vector Capacities.</title>
        <authorList>
            <consortium name="Tick Genome and Microbiome Consortium (TIGMIC)"/>
            <person name="Jia N."/>
            <person name="Wang J."/>
            <person name="Shi W."/>
            <person name="Du L."/>
            <person name="Sun Y."/>
            <person name="Zhan W."/>
            <person name="Jiang J.F."/>
            <person name="Wang Q."/>
            <person name="Zhang B."/>
            <person name="Ji P."/>
            <person name="Bell-Sakyi L."/>
            <person name="Cui X.M."/>
            <person name="Yuan T.T."/>
            <person name="Jiang B.G."/>
            <person name="Yang W.F."/>
            <person name="Lam T.T."/>
            <person name="Chang Q.C."/>
            <person name="Ding S.J."/>
            <person name="Wang X.J."/>
            <person name="Zhu J.G."/>
            <person name="Ruan X.D."/>
            <person name="Zhao L."/>
            <person name="Wei J.T."/>
            <person name="Ye R.Z."/>
            <person name="Que T.C."/>
            <person name="Du C.H."/>
            <person name="Zhou Y.H."/>
            <person name="Cheng J.X."/>
            <person name="Dai P.F."/>
            <person name="Guo W.B."/>
            <person name="Han X.H."/>
            <person name="Huang E.J."/>
            <person name="Li L.F."/>
            <person name="Wei W."/>
            <person name="Gao Y.C."/>
            <person name="Liu J.Z."/>
            <person name="Shao H.Z."/>
            <person name="Wang X."/>
            <person name="Wang C.C."/>
            <person name="Yang T.C."/>
            <person name="Huo Q.B."/>
            <person name="Li W."/>
            <person name="Chen H.Y."/>
            <person name="Chen S.E."/>
            <person name="Zhou L.G."/>
            <person name="Ni X.B."/>
            <person name="Tian J.H."/>
            <person name="Sheng Y."/>
            <person name="Liu T."/>
            <person name="Pan Y.S."/>
            <person name="Xia L.Y."/>
            <person name="Li J."/>
            <person name="Zhao F."/>
            <person name="Cao W.C."/>
        </authorList>
    </citation>
    <scope>NUCLEOTIDE SEQUENCE [LARGE SCALE GENOMIC DNA]</scope>
    <source>
        <strain evidence="2">HaeL-2018</strain>
    </source>
</reference>
<evidence type="ECO:0000313" key="2">
    <source>
        <dbReference type="EMBL" id="KAH9364565.1"/>
    </source>
</evidence>
<accession>A0A9J6FNF1</accession>
<gene>
    <name evidence="2" type="ORF">HPB48_020288</name>
</gene>
<evidence type="ECO:0000313" key="3">
    <source>
        <dbReference type="Proteomes" id="UP000821853"/>
    </source>
</evidence>
<comment type="caution">
    <text evidence="2">The sequence shown here is derived from an EMBL/GenBank/DDBJ whole genome shotgun (WGS) entry which is preliminary data.</text>
</comment>
<organism evidence="2 3">
    <name type="scientific">Haemaphysalis longicornis</name>
    <name type="common">Bush tick</name>
    <dbReference type="NCBI Taxonomy" id="44386"/>
    <lineage>
        <taxon>Eukaryota</taxon>
        <taxon>Metazoa</taxon>
        <taxon>Ecdysozoa</taxon>
        <taxon>Arthropoda</taxon>
        <taxon>Chelicerata</taxon>
        <taxon>Arachnida</taxon>
        <taxon>Acari</taxon>
        <taxon>Parasitiformes</taxon>
        <taxon>Ixodida</taxon>
        <taxon>Ixodoidea</taxon>
        <taxon>Ixodidae</taxon>
        <taxon>Haemaphysalinae</taxon>
        <taxon>Haemaphysalis</taxon>
    </lineage>
</organism>
<dbReference type="Proteomes" id="UP000821853">
    <property type="component" value="Chromosome 10"/>
</dbReference>
<keyword evidence="3" id="KW-1185">Reference proteome</keyword>
<dbReference type="EMBL" id="JABSTR010000002">
    <property type="protein sequence ID" value="KAH9364565.1"/>
    <property type="molecule type" value="Genomic_DNA"/>
</dbReference>
<dbReference type="OrthoDB" id="10039611at2759"/>
<name>A0A9J6FNF1_HAELO</name>
<evidence type="ECO:0000256" key="1">
    <source>
        <dbReference type="SAM" id="MobiDB-lite"/>
    </source>
</evidence>
<feature type="region of interest" description="Disordered" evidence="1">
    <location>
        <begin position="114"/>
        <end position="135"/>
    </location>
</feature>
<sequence>MDVSYEVDFLAKRDYAVRPAAAFVTVSSTPDSSSRLRSGASLPPQKSPSTPKHLYRKNCSGIVLCRHVQHTVLNVYMKLREEHPHVGVKETCRTTSEHTGVSFRKILNIKSKAKATGGKLTTPSRKRPGSENRRRRTAMYDDFTLCALRNIVHDLFWRNKPPELHRRLRKNFGGVSISPAFKRGPFAAS</sequence>
<dbReference type="AlphaFoldDB" id="A0A9J6FNF1"/>
<feature type="region of interest" description="Disordered" evidence="1">
    <location>
        <begin position="29"/>
        <end position="53"/>
    </location>
</feature>
<dbReference type="OMA" id="ERISNHD"/>